<dbReference type="InterPro" id="IPR043740">
    <property type="entry name" value="DUF5685"/>
</dbReference>
<proteinExistence type="predicted"/>
<reference evidence="1 2" key="1">
    <citation type="submission" date="2013-12" db="EMBL/GenBank/DDBJ databases">
        <title>Comparative genomics of Petrotoga isolates.</title>
        <authorList>
            <person name="Nesbo C.L."/>
            <person name="Charchuk R."/>
            <person name="Chow K."/>
        </authorList>
    </citation>
    <scope>NUCLEOTIDE SEQUENCE [LARGE SCALE GENOMIC DNA]</scope>
    <source>
        <strain evidence="1 2">DSM 13574</strain>
    </source>
</reference>
<name>A0A2K1NX91_9BACT</name>
<dbReference type="EMBL" id="AZRL01000022">
    <property type="protein sequence ID" value="PNR95161.1"/>
    <property type="molecule type" value="Genomic_DNA"/>
</dbReference>
<evidence type="ECO:0000313" key="2">
    <source>
        <dbReference type="Proteomes" id="UP000236434"/>
    </source>
</evidence>
<sequence length="296" mass="35150">MYGYISIYFTPTEEERKSYLYYYCGLCHSLKENFGEFYRLTTVKEVVFFSMLNNPVESFNEFRCPYVGLKKRFKPENNSFMTPYAYLNLLIIYGKLLDYKLEGKPIPKKIFNKFETKLLEHFDPMTIKEYNHLLMKQQKVEEQNLDLDDYAKPSQEIMEMLFEKFFPQGYPATMPVVIAYLIYLVDSVYDFDKDIKKRNFNAIASSFGVKKLEELTQDQKERILFTYDLCSKEFVENIGEIANFNKYLVKKLATFSLIYHRNSVTKILDGGKKDERATNHSRANKKGRFQKPIFKI</sequence>
<accession>A0A2K1NX91</accession>
<dbReference type="OrthoDB" id="1722540at2"/>
<gene>
    <name evidence="1" type="ORF">X929_09280</name>
</gene>
<dbReference type="AlphaFoldDB" id="A0A2K1NX91"/>
<evidence type="ECO:0000313" key="1">
    <source>
        <dbReference type="EMBL" id="PNR95161.1"/>
    </source>
</evidence>
<comment type="caution">
    <text evidence="1">The sequence shown here is derived from an EMBL/GenBank/DDBJ whole genome shotgun (WGS) entry which is preliminary data.</text>
</comment>
<dbReference type="Pfam" id="PF18937">
    <property type="entry name" value="DUF5685"/>
    <property type="match status" value="1"/>
</dbReference>
<dbReference type="RefSeq" id="WP_103067691.1">
    <property type="nucleotide sequence ID" value="NZ_AZRL01000022.1"/>
</dbReference>
<organism evidence="1 2">
    <name type="scientific">Petrotoga olearia DSM 13574</name>
    <dbReference type="NCBI Taxonomy" id="1122955"/>
    <lineage>
        <taxon>Bacteria</taxon>
        <taxon>Thermotogati</taxon>
        <taxon>Thermotogota</taxon>
        <taxon>Thermotogae</taxon>
        <taxon>Petrotogales</taxon>
        <taxon>Petrotogaceae</taxon>
        <taxon>Petrotoga</taxon>
    </lineage>
</organism>
<protein>
    <submittedName>
        <fullName evidence="1">Uncharacterized protein</fullName>
    </submittedName>
</protein>
<dbReference type="Proteomes" id="UP000236434">
    <property type="component" value="Unassembled WGS sequence"/>
</dbReference>